<dbReference type="RefSeq" id="WP_204078273.1">
    <property type="nucleotide sequence ID" value="NZ_BOOP01000048.1"/>
</dbReference>
<dbReference type="Proteomes" id="UP000622547">
    <property type="component" value="Unassembled WGS sequence"/>
</dbReference>
<evidence type="ECO:0000313" key="2">
    <source>
        <dbReference type="Proteomes" id="UP000622547"/>
    </source>
</evidence>
<dbReference type="AlphaFoldDB" id="A0A8J3XJ63"/>
<comment type="caution">
    <text evidence="1">The sequence shown here is derived from an EMBL/GenBank/DDBJ whole genome shotgun (WGS) entry which is preliminary data.</text>
</comment>
<accession>A0A8J3XJ63</accession>
<gene>
    <name evidence="1" type="ORF">Pph01_78630</name>
</gene>
<reference evidence="1 2" key="1">
    <citation type="submission" date="2021-01" db="EMBL/GenBank/DDBJ databases">
        <title>Whole genome shotgun sequence of Planotetraspora phitsanulokensis NBRC 104273.</title>
        <authorList>
            <person name="Komaki H."/>
            <person name="Tamura T."/>
        </authorList>
    </citation>
    <scope>NUCLEOTIDE SEQUENCE [LARGE SCALE GENOMIC DNA]</scope>
    <source>
        <strain evidence="1 2">NBRC 104273</strain>
    </source>
</reference>
<organism evidence="1 2">
    <name type="scientific">Planotetraspora phitsanulokensis</name>
    <dbReference type="NCBI Taxonomy" id="575192"/>
    <lineage>
        <taxon>Bacteria</taxon>
        <taxon>Bacillati</taxon>
        <taxon>Actinomycetota</taxon>
        <taxon>Actinomycetes</taxon>
        <taxon>Streptosporangiales</taxon>
        <taxon>Streptosporangiaceae</taxon>
        <taxon>Planotetraspora</taxon>
    </lineage>
</organism>
<protein>
    <submittedName>
        <fullName evidence="1">Uncharacterized protein</fullName>
    </submittedName>
</protein>
<dbReference type="EMBL" id="BOOP01000048">
    <property type="protein sequence ID" value="GII42860.1"/>
    <property type="molecule type" value="Genomic_DNA"/>
</dbReference>
<name>A0A8J3XJ63_9ACTN</name>
<proteinExistence type="predicted"/>
<evidence type="ECO:0000313" key="1">
    <source>
        <dbReference type="EMBL" id="GII42860.1"/>
    </source>
</evidence>
<keyword evidence="2" id="KW-1185">Reference proteome</keyword>
<sequence>MAYIRHHYYAAKVDELAADPIVQGMLADLEGVPDYDLMHVGTRTPLFAFMTRANHVYRERGGQIDAHIGGVAEALLKLRAERTEHTERTER</sequence>